<evidence type="ECO:0000313" key="4">
    <source>
        <dbReference type="EMBL" id="WAW11328.1"/>
    </source>
</evidence>
<proteinExistence type="predicted"/>
<dbReference type="Pfam" id="PF04536">
    <property type="entry name" value="TPM_phosphatase"/>
    <property type="match status" value="1"/>
</dbReference>
<evidence type="ECO:0000256" key="1">
    <source>
        <dbReference type="SAM" id="Phobius"/>
    </source>
</evidence>
<dbReference type="EMBL" id="CP098242">
    <property type="protein sequence ID" value="WAW11328.1"/>
    <property type="molecule type" value="Genomic_DNA"/>
</dbReference>
<dbReference type="Proteomes" id="UP001156215">
    <property type="component" value="Chromosome"/>
</dbReference>
<dbReference type="InterPro" id="IPR007621">
    <property type="entry name" value="TPM_dom"/>
</dbReference>
<dbReference type="Gene3D" id="3.10.310.50">
    <property type="match status" value="1"/>
</dbReference>
<keyword evidence="5" id="KW-1185">Reference proteome</keyword>
<keyword evidence="2" id="KW-0732">Signal</keyword>
<accession>A0A9E9M225</accession>
<dbReference type="KEGG" id="ovb:NB640_08105"/>
<gene>
    <name evidence="4" type="ORF">NB640_08105</name>
</gene>
<dbReference type="PANTHER" id="PTHR30373">
    <property type="entry name" value="UPF0603 PROTEIN YGCG"/>
    <property type="match status" value="1"/>
</dbReference>
<reference evidence="4" key="1">
    <citation type="journal article" date="2022" name="Front. Microbiol.">
        <title>New perspectives on an old grouping: The genomic and phenotypic variability of Oxalobacter formigenes and the implications for calcium oxalate stone prevention.</title>
        <authorList>
            <person name="Chmiel J.A."/>
            <person name="Carr C."/>
            <person name="Stuivenberg G.A."/>
            <person name="Venema R."/>
            <person name="Chanyi R.M."/>
            <person name="Al K.F."/>
            <person name="Giguere D."/>
            <person name="Say H."/>
            <person name="Akouris P.P."/>
            <person name="Dominguez Romero S.A."/>
            <person name="Kwong A."/>
            <person name="Tai V."/>
            <person name="Koval S.F."/>
            <person name="Razvi H."/>
            <person name="Bjazevic J."/>
            <person name="Burton J.P."/>
        </authorList>
    </citation>
    <scope>NUCLEOTIDE SEQUENCE</scope>
    <source>
        <strain evidence="4">WoOx3</strain>
    </source>
</reference>
<organism evidence="4 5">
    <name type="scientific">Oxalobacter vibrioformis</name>
    <dbReference type="NCBI Taxonomy" id="933080"/>
    <lineage>
        <taxon>Bacteria</taxon>
        <taxon>Pseudomonadati</taxon>
        <taxon>Pseudomonadota</taxon>
        <taxon>Betaproteobacteria</taxon>
        <taxon>Burkholderiales</taxon>
        <taxon>Oxalobacteraceae</taxon>
        <taxon>Oxalobacter</taxon>
    </lineage>
</organism>
<evidence type="ECO:0000313" key="5">
    <source>
        <dbReference type="Proteomes" id="UP001156215"/>
    </source>
</evidence>
<feature type="chain" id="PRO_5038936527" evidence="2">
    <location>
        <begin position="25"/>
        <end position="258"/>
    </location>
</feature>
<feature type="transmembrane region" description="Helical" evidence="1">
    <location>
        <begin position="184"/>
        <end position="201"/>
    </location>
</feature>
<evidence type="ECO:0000256" key="2">
    <source>
        <dbReference type="SAM" id="SignalP"/>
    </source>
</evidence>
<dbReference type="AlphaFoldDB" id="A0A9E9M225"/>
<keyword evidence="1" id="KW-0812">Transmembrane</keyword>
<dbReference type="RefSeq" id="WP_269310429.1">
    <property type="nucleotide sequence ID" value="NZ_CP098242.1"/>
</dbReference>
<keyword evidence="1" id="KW-0472">Membrane</keyword>
<name>A0A9E9M225_9BURK</name>
<feature type="signal peptide" evidence="2">
    <location>
        <begin position="1"/>
        <end position="24"/>
    </location>
</feature>
<evidence type="ECO:0000259" key="3">
    <source>
        <dbReference type="Pfam" id="PF04536"/>
    </source>
</evidence>
<sequence length="258" mass="27734">MKHPAFFRLLFASLLVLLCAASQAQELKAVPPLQTRVTDLAGMLTPDERETLEKTLRDYEAEKGSQIALLLVDSTEPESIEQYSIRVVDAWKLGREGVDDGVLLLVAKNNPPALNRLRIESGRGTEGVLTDIQAKRILQDVIAPRFRLNDFYGGLSAGVSAIIATLNQEEFAPPAEKEQQASQIGSWLSFFIMLLFIFILIRSRRRGAFLSGIILGGSLGRYRGRDDDRFGGGGFGGGGGGFSGGGGGFSGGGASGNW</sequence>
<dbReference type="PANTHER" id="PTHR30373:SF2">
    <property type="entry name" value="UPF0603 PROTEIN YGCG"/>
    <property type="match status" value="1"/>
</dbReference>
<feature type="domain" description="TPM" evidence="3">
    <location>
        <begin position="37"/>
        <end position="164"/>
    </location>
</feature>
<keyword evidence="1" id="KW-1133">Transmembrane helix</keyword>
<protein>
    <submittedName>
        <fullName evidence="4">TPM domain-containing protein</fullName>
    </submittedName>
</protein>